<gene>
    <name evidence="1" type="ORF">LK12_17010</name>
</gene>
<organism evidence="1 2">
    <name type="scientific">Novosphingobium malaysiense</name>
    <dbReference type="NCBI Taxonomy" id="1348853"/>
    <lineage>
        <taxon>Bacteria</taxon>
        <taxon>Pseudomonadati</taxon>
        <taxon>Pseudomonadota</taxon>
        <taxon>Alphaproteobacteria</taxon>
        <taxon>Sphingomonadales</taxon>
        <taxon>Sphingomonadaceae</taxon>
        <taxon>Novosphingobium</taxon>
    </lineage>
</organism>
<dbReference type="Gene3D" id="3.30.2310.20">
    <property type="entry name" value="RelE-like"/>
    <property type="match status" value="1"/>
</dbReference>
<sequence length="93" mass="10459">MIQSTKGKLVTQVLAGKPGKGFPNDIFRAAVRKLAMLEAAVKLDDLRSPPGNRLEALSDDREGQHSIRINDQWRICFVWTDNGPKDVEIVDYH</sequence>
<reference evidence="1 2" key="1">
    <citation type="submission" date="2014-10" db="EMBL/GenBank/DDBJ databases">
        <title>Genome sequence of Novosphingobium malaysiense MUSC 273(T).</title>
        <authorList>
            <person name="Lee L.-H."/>
        </authorList>
    </citation>
    <scope>NUCLEOTIDE SEQUENCE [LARGE SCALE GENOMIC DNA]</scope>
    <source>
        <strain evidence="1 2">MUSC 273</strain>
    </source>
</reference>
<dbReference type="RefSeq" id="WP_039286523.1">
    <property type="nucleotide sequence ID" value="NZ_JTDI01000005.1"/>
</dbReference>
<dbReference type="InterPro" id="IPR035093">
    <property type="entry name" value="RelE/ParE_toxin_dom_sf"/>
</dbReference>
<dbReference type="PANTHER" id="PTHR40266">
    <property type="entry name" value="TOXIN HIGB-1"/>
    <property type="match status" value="1"/>
</dbReference>
<dbReference type="SUPFAM" id="SSF143011">
    <property type="entry name" value="RelE-like"/>
    <property type="match status" value="1"/>
</dbReference>
<dbReference type="PANTHER" id="PTHR40266:SF2">
    <property type="entry name" value="TOXIN HIGB-1"/>
    <property type="match status" value="1"/>
</dbReference>
<protein>
    <submittedName>
        <fullName evidence="1">Killer protein</fullName>
    </submittedName>
</protein>
<keyword evidence="2" id="KW-1185">Reference proteome</keyword>
<dbReference type="OrthoDB" id="9801102at2"/>
<name>A0A0B1ZLZ9_9SPHN</name>
<dbReference type="AlphaFoldDB" id="A0A0B1ZLZ9"/>
<dbReference type="Proteomes" id="UP000031057">
    <property type="component" value="Unassembled WGS sequence"/>
</dbReference>
<comment type="caution">
    <text evidence="1">The sequence shown here is derived from an EMBL/GenBank/DDBJ whole genome shotgun (WGS) entry which is preliminary data.</text>
</comment>
<proteinExistence type="predicted"/>
<dbReference type="EMBL" id="JTDI01000005">
    <property type="protein sequence ID" value="KHK90315.1"/>
    <property type="molecule type" value="Genomic_DNA"/>
</dbReference>
<accession>A0A0B1ZLZ9</accession>
<dbReference type="STRING" id="1348853.LK12_17010"/>
<evidence type="ECO:0000313" key="1">
    <source>
        <dbReference type="EMBL" id="KHK90315.1"/>
    </source>
</evidence>
<evidence type="ECO:0000313" key="2">
    <source>
        <dbReference type="Proteomes" id="UP000031057"/>
    </source>
</evidence>
<dbReference type="InterPro" id="IPR007711">
    <property type="entry name" value="HigB-1"/>
</dbReference>
<dbReference type="Pfam" id="PF05015">
    <property type="entry name" value="HigB-like_toxin"/>
    <property type="match status" value="1"/>
</dbReference>